<proteinExistence type="predicted"/>
<keyword evidence="3" id="KW-1185">Reference proteome</keyword>
<dbReference type="EMBL" id="BAAANK010000005">
    <property type="protein sequence ID" value="GAA1836523.1"/>
    <property type="molecule type" value="Genomic_DNA"/>
</dbReference>
<dbReference type="InterPro" id="IPR036388">
    <property type="entry name" value="WH-like_DNA-bd_sf"/>
</dbReference>
<protein>
    <submittedName>
        <fullName evidence="2">MarR family winged helix-turn-helix transcriptional regulator</fullName>
    </submittedName>
</protein>
<organism evidence="2 3">
    <name type="scientific">Agromyces salentinus</name>
    <dbReference type="NCBI Taxonomy" id="269421"/>
    <lineage>
        <taxon>Bacteria</taxon>
        <taxon>Bacillati</taxon>
        <taxon>Actinomycetota</taxon>
        <taxon>Actinomycetes</taxon>
        <taxon>Micrococcales</taxon>
        <taxon>Microbacteriaceae</taxon>
        <taxon>Agromyces</taxon>
    </lineage>
</organism>
<dbReference type="InterPro" id="IPR000835">
    <property type="entry name" value="HTH_MarR-typ"/>
</dbReference>
<dbReference type="InterPro" id="IPR036390">
    <property type="entry name" value="WH_DNA-bd_sf"/>
</dbReference>
<evidence type="ECO:0000313" key="3">
    <source>
        <dbReference type="Proteomes" id="UP001501746"/>
    </source>
</evidence>
<sequence length="160" mass="17460">MKPPQVREGDPPFQDLILSVFHLSNVLSVAGDQLVADLGLTSARWQVLGALAVTPAQPVAWIARDLQSTRQNIQRIVNDLERAGFVALRPNPHHKRAQLVEMTPEGHRVFELAASRGGPWAQHAAAGLSQDDVDVVRQVLHAIGTAVENYDYPSLPENPA</sequence>
<dbReference type="Pfam" id="PF12802">
    <property type="entry name" value="MarR_2"/>
    <property type="match status" value="1"/>
</dbReference>
<gene>
    <name evidence="2" type="ORF">GCM10009750_21820</name>
</gene>
<dbReference type="InterPro" id="IPR039422">
    <property type="entry name" value="MarR/SlyA-like"/>
</dbReference>
<comment type="caution">
    <text evidence="2">The sequence shown here is derived from an EMBL/GenBank/DDBJ whole genome shotgun (WGS) entry which is preliminary data.</text>
</comment>
<dbReference type="SMART" id="SM00347">
    <property type="entry name" value="HTH_MARR"/>
    <property type="match status" value="1"/>
</dbReference>
<dbReference type="SUPFAM" id="SSF46785">
    <property type="entry name" value="Winged helix' DNA-binding domain"/>
    <property type="match status" value="1"/>
</dbReference>
<dbReference type="RefSeq" id="WP_157428679.1">
    <property type="nucleotide sequence ID" value="NZ_BAAANK010000005.1"/>
</dbReference>
<dbReference type="PANTHER" id="PTHR33164:SF43">
    <property type="entry name" value="HTH-TYPE TRANSCRIPTIONAL REPRESSOR YETL"/>
    <property type="match status" value="1"/>
</dbReference>
<dbReference type="PANTHER" id="PTHR33164">
    <property type="entry name" value="TRANSCRIPTIONAL REGULATOR, MARR FAMILY"/>
    <property type="match status" value="1"/>
</dbReference>
<dbReference type="PROSITE" id="PS50995">
    <property type="entry name" value="HTH_MARR_2"/>
    <property type="match status" value="1"/>
</dbReference>
<evidence type="ECO:0000313" key="2">
    <source>
        <dbReference type="EMBL" id="GAA1836523.1"/>
    </source>
</evidence>
<dbReference type="Gene3D" id="1.10.10.10">
    <property type="entry name" value="Winged helix-like DNA-binding domain superfamily/Winged helix DNA-binding domain"/>
    <property type="match status" value="1"/>
</dbReference>
<accession>A0ABP4Z109</accession>
<dbReference type="Proteomes" id="UP001501746">
    <property type="component" value="Unassembled WGS sequence"/>
</dbReference>
<name>A0ABP4Z109_9MICO</name>
<feature type="domain" description="HTH marR-type" evidence="1">
    <location>
        <begin position="13"/>
        <end position="145"/>
    </location>
</feature>
<reference evidence="3" key="1">
    <citation type="journal article" date="2019" name="Int. J. Syst. Evol. Microbiol.">
        <title>The Global Catalogue of Microorganisms (GCM) 10K type strain sequencing project: providing services to taxonomists for standard genome sequencing and annotation.</title>
        <authorList>
            <consortium name="The Broad Institute Genomics Platform"/>
            <consortium name="The Broad Institute Genome Sequencing Center for Infectious Disease"/>
            <person name="Wu L."/>
            <person name="Ma J."/>
        </authorList>
    </citation>
    <scope>NUCLEOTIDE SEQUENCE [LARGE SCALE GENOMIC DNA]</scope>
    <source>
        <strain evidence="3">JCM 14323</strain>
    </source>
</reference>
<evidence type="ECO:0000259" key="1">
    <source>
        <dbReference type="PROSITE" id="PS50995"/>
    </source>
</evidence>